<evidence type="ECO:0000256" key="3">
    <source>
        <dbReference type="ARBA" id="ARBA00013095"/>
    </source>
</evidence>
<dbReference type="PROSITE" id="PS00155">
    <property type="entry name" value="CUTINASE_1"/>
    <property type="match status" value="1"/>
</dbReference>
<dbReference type="InterPro" id="IPR011150">
    <property type="entry name" value="Cutinase_monf"/>
</dbReference>
<dbReference type="Proteomes" id="UP000193144">
    <property type="component" value="Unassembled WGS sequence"/>
</dbReference>
<evidence type="ECO:0000256" key="4">
    <source>
        <dbReference type="ARBA" id="ARBA00022487"/>
    </source>
</evidence>
<dbReference type="PRINTS" id="PR00129">
    <property type="entry name" value="CUTINASE"/>
</dbReference>
<keyword evidence="8 13" id="KW-1015">Disulfide bond</keyword>
<comment type="function">
    <text evidence="10">Catalyzes the hydrolysis of complex carboxylic polyesters found in the cell wall of plants. Degrades cutin, a macromolecule that forms the structure of the plant cuticle. Allows pathogenic fungi to penetrate through the cuticular barrier into the host plant during the initial stage of fungal infection.</text>
</comment>
<evidence type="ECO:0000256" key="7">
    <source>
        <dbReference type="ARBA" id="ARBA00022801"/>
    </source>
</evidence>
<evidence type="ECO:0000256" key="2">
    <source>
        <dbReference type="ARBA" id="ARBA00007534"/>
    </source>
</evidence>
<evidence type="ECO:0000256" key="8">
    <source>
        <dbReference type="ARBA" id="ARBA00023157"/>
    </source>
</evidence>
<keyword evidence="16" id="KW-1185">Reference proteome</keyword>
<dbReference type="EC" id="3.1.1.74" evidence="3 14"/>
<feature type="active site" description="Nucleophile" evidence="12">
    <location>
        <position position="125"/>
    </location>
</feature>
<feature type="active site" description="Proton donor/acceptor" evidence="12">
    <location>
        <position position="193"/>
    </location>
</feature>
<evidence type="ECO:0000256" key="5">
    <source>
        <dbReference type="ARBA" id="ARBA00022525"/>
    </source>
</evidence>
<dbReference type="FunFam" id="3.40.50.1820:FF:000235">
    <property type="entry name" value="Cutinase 1"/>
    <property type="match status" value="1"/>
</dbReference>
<dbReference type="GO" id="GO:0050525">
    <property type="term" value="F:cutinase activity"/>
    <property type="evidence" value="ECO:0007669"/>
    <property type="project" value="UniProtKB-UniRule"/>
</dbReference>
<evidence type="ECO:0000256" key="13">
    <source>
        <dbReference type="PIRSR" id="PIRSR611150-2"/>
    </source>
</evidence>
<reference evidence="15 16" key="1">
    <citation type="submission" date="2016-07" db="EMBL/GenBank/DDBJ databases">
        <title>Pervasive Adenine N6-methylation of Active Genes in Fungi.</title>
        <authorList>
            <consortium name="DOE Joint Genome Institute"/>
            <person name="Mondo S.J."/>
            <person name="Dannebaum R.O."/>
            <person name="Kuo R.C."/>
            <person name="Labutti K."/>
            <person name="Haridas S."/>
            <person name="Kuo A."/>
            <person name="Salamov A."/>
            <person name="Ahrendt S.R."/>
            <person name="Lipzen A."/>
            <person name="Sullivan W."/>
            <person name="Andreopoulos W.B."/>
            <person name="Clum A."/>
            <person name="Lindquist E."/>
            <person name="Daum C."/>
            <person name="Ramamoorthy G.K."/>
            <person name="Gryganskyi A."/>
            <person name="Culley D."/>
            <person name="Magnuson J.K."/>
            <person name="James T.Y."/>
            <person name="O'Malley M.A."/>
            <person name="Stajich J.E."/>
            <person name="Spatafora J.W."/>
            <person name="Visel A."/>
            <person name="Grigoriev I.V."/>
        </authorList>
    </citation>
    <scope>NUCLEOTIDE SEQUENCE [LARGE SCALE GENOMIC DNA]</scope>
    <source>
        <strain evidence="15 16">CBS 115471</strain>
    </source>
</reference>
<comment type="similarity">
    <text evidence="2 14">Belongs to the cutinase family.</text>
</comment>
<sequence length="245" mass="25544">MHYQSFILAALVSLAASSPIEKRQTGSTSKEFSQGGCRDIIFAFARGSTEIGNMGTVVGPPTSNALKKTFGASKVATEGVDYAADLLPNTLPGGTDKQSAAAMAKILNDAASQCPNSVIVAGGYSQGAAVTHRAIENLDQSVKDQIAGVVTYGDTQKVQDKNQIPNFPADKLKIICATGDLVCVGTLTITPAHLSYGANANEGAQFLAQKIQGAQAAIKARQIKRNFEEQSKRALEALENEGAAA</sequence>
<protein>
    <recommendedName>
        <fullName evidence="11 14">Cutinase</fullName>
        <ecNumber evidence="3 14">3.1.1.74</ecNumber>
    </recommendedName>
</protein>
<feature type="chain" id="PRO_5011832017" description="Cutinase" evidence="14">
    <location>
        <begin position="18"/>
        <end position="245"/>
    </location>
</feature>
<dbReference type="PANTHER" id="PTHR48250">
    <property type="entry name" value="CUTINASE 2-RELATED"/>
    <property type="match status" value="1"/>
</dbReference>
<feature type="active site" evidence="12">
    <location>
        <position position="180"/>
    </location>
</feature>
<dbReference type="InterPro" id="IPR043579">
    <property type="entry name" value="CUTINASE_2"/>
</dbReference>
<dbReference type="Gene3D" id="3.40.50.1820">
    <property type="entry name" value="alpha/beta hydrolase"/>
    <property type="match status" value="1"/>
</dbReference>
<dbReference type="SMART" id="SM01110">
    <property type="entry name" value="Cutinase"/>
    <property type="match status" value="1"/>
</dbReference>
<name>A0A1Y1ZCP8_9PLEO</name>
<dbReference type="STRING" id="1231657.A0A1Y1ZCP8"/>
<evidence type="ECO:0000313" key="16">
    <source>
        <dbReference type="Proteomes" id="UP000193144"/>
    </source>
</evidence>
<keyword evidence="6 14" id="KW-0732">Signal</keyword>
<dbReference type="Pfam" id="PF01083">
    <property type="entry name" value="Cutinase"/>
    <property type="match status" value="1"/>
</dbReference>
<feature type="signal peptide" evidence="14">
    <location>
        <begin position="1"/>
        <end position="17"/>
    </location>
</feature>
<dbReference type="InterPro" id="IPR043580">
    <property type="entry name" value="CUTINASE_1"/>
</dbReference>
<proteinExistence type="inferred from homology"/>
<dbReference type="InterPro" id="IPR029058">
    <property type="entry name" value="AB_hydrolase_fold"/>
</dbReference>
<keyword evidence="4 14" id="KW-0719">Serine esterase</keyword>
<comment type="catalytic activity">
    <reaction evidence="9 14">
        <text>cutin + H2O = cutin monomers.</text>
        <dbReference type="EC" id="3.1.1.74"/>
    </reaction>
</comment>
<gene>
    <name evidence="15" type="ORF">BCR34DRAFT_489122</name>
</gene>
<comment type="caution">
    <text evidence="15">The sequence shown here is derived from an EMBL/GenBank/DDBJ whole genome shotgun (WGS) entry which is preliminary data.</text>
</comment>
<dbReference type="SUPFAM" id="SSF53474">
    <property type="entry name" value="alpha/beta-Hydrolases"/>
    <property type="match status" value="1"/>
</dbReference>
<keyword evidence="5 14" id="KW-0964">Secreted</keyword>
<accession>A0A1Y1ZCP8</accession>
<evidence type="ECO:0000256" key="12">
    <source>
        <dbReference type="PIRSR" id="PIRSR611150-1"/>
    </source>
</evidence>
<evidence type="ECO:0000256" key="9">
    <source>
        <dbReference type="ARBA" id="ARBA00034045"/>
    </source>
</evidence>
<dbReference type="PROSITE" id="PS00931">
    <property type="entry name" value="CUTINASE_2"/>
    <property type="match status" value="1"/>
</dbReference>
<evidence type="ECO:0000256" key="1">
    <source>
        <dbReference type="ARBA" id="ARBA00004613"/>
    </source>
</evidence>
<evidence type="ECO:0000256" key="11">
    <source>
        <dbReference type="ARBA" id="ARBA00074522"/>
    </source>
</evidence>
<dbReference type="InterPro" id="IPR000675">
    <property type="entry name" value="Cutinase/axe"/>
</dbReference>
<dbReference type="PANTHER" id="PTHR48250:SF3">
    <property type="entry name" value="CUTINASE 1-RELATED"/>
    <property type="match status" value="1"/>
</dbReference>
<evidence type="ECO:0000256" key="6">
    <source>
        <dbReference type="ARBA" id="ARBA00022729"/>
    </source>
</evidence>
<dbReference type="AlphaFoldDB" id="A0A1Y1ZCP8"/>
<evidence type="ECO:0000313" key="15">
    <source>
        <dbReference type="EMBL" id="ORY07944.1"/>
    </source>
</evidence>
<evidence type="ECO:0000256" key="10">
    <source>
        <dbReference type="ARBA" id="ARBA00057514"/>
    </source>
</evidence>
<dbReference type="EMBL" id="MCFA01000105">
    <property type="protein sequence ID" value="ORY07944.1"/>
    <property type="molecule type" value="Genomic_DNA"/>
</dbReference>
<dbReference type="GO" id="GO:0016052">
    <property type="term" value="P:carbohydrate catabolic process"/>
    <property type="evidence" value="ECO:0007669"/>
    <property type="project" value="TreeGrafter"/>
</dbReference>
<keyword evidence="7 14" id="KW-0378">Hydrolase</keyword>
<feature type="disulfide bond" evidence="13">
    <location>
        <begin position="176"/>
        <end position="183"/>
    </location>
</feature>
<evidence type="ECO:0000256" key="14">
    <source>
        <dbReference type="RuleBase" id="RU361263"/>
    </source>
</evidence>
<dbReference type="OrthoDB" id="3225429at2759"/>
<feature type="disulfide bond" evidence="13">
    <location>
        <begin position="37"/>
        <end position="114"/>
    </location>
</feature>
<dbReference type="GO" id="GO:0005576">
    <property type="term" value="C:extracellular region"/>
    <property type="evidence" value="ECO:0007669"/>
    <property type="project" value="UniProtKB-SubCell"/>
</dbReference>
<organism evidence="15 16">
    <name type="scientific">Clohesyomyces aquaticus</name>
    <dbReference type="NCBI Taxonomy" id="1231657"/>
    <lineage>
        <taxon>Eukaryota</taxon>
        <taxon>Fungi</taxon>
        <taxon>Dikarya</taxon>
        <taxon>Ascomycota</taxon>
        <taxon>Pezizomycotina</taxon>
        <taxon>Dothideomycetes</taxon>
        <taxon>Pleosporomycetidae</taxon>
        <taxon>Pleosporales</taxon>
        <taxon>Lindgomycetaceae</taxon>
        <taxon>Clohesyomyces</taxon>
    </lineage>
</organism>
<comment type="subcellular location">
    <subcellularLocation>
        <location evidence="1 14">Secreted</location>
    </subcellularLocation>
</comment>